<evidence type="ECO:0000313" key="1">
    <source>
        <dbReference type="EMBL" id="SJN43878.1"/>
    </source>
</evidence>
<gene>
    <name evidence="1" type="ORF">FM104_13005</name>
</gene>
<accession>A0A1R4KHY9</accession>
<dbReference type="EMBL" id="FUKO01000033">
    <property type="protein sequence ID" value="SJN43878.1"/>
    <property type="molecule type" value="Genomic_DNA"/>
</dbReference>
<evidence type="ECO:0000313" key="2">
    <source>
        <dbReference type="Proteomes" id="UP000196320"/>
    </source>
</evidence>
<keyword evidence="2" id="KW-1185">Reference proteome</keyword>
<dbReference type="Proteomes" id="UP000196320">
    <property type="component" value="Unassembled WGS sequence"/>
</dbReference>
<organism evidence="1 2">
    <name type="scientific">Microbacterium esteraromaticum</name>
    <dbReference type="NCBI Taxonomy" id="57043"/>
    <lineage>
        <taxon>Bacteria</taxon>
        <taxon>Bacillati</taxon>
        <taxon>Actinomycetota</taxon>
        <taxon>Actinomycetes</taxon>
        <taxon>Micrococcales</taxon>
        <taxon>Microbacteriaceae</taxon>
        <taxon>Microbacterium</taxon>
    </lineage>
</organism>
<name>A0A1R4KHY9_9MICO</name>
<sequence length="39" mass="4277">MTAWIHSCELAWVETESAASAAALESALLNHWRPPINAK</sequence>
<proteinExistence type="predicted"/>
<reference evidence="1 2" key="1">
    <citation type="submission" date="2017-02" db="EMBL/GenBank/DDBJ databases">
        <authorList>
            <person name="Peterson S.W."/>
        </authorList>
    </citation>
    <scope>NUCLEOTIDE SEQUENCE [LARGE SCALE GENOMIC DNA]</scope>
    <source>
        <strain evidence="1 2">B Mb 05.01</strain>
    </source>
</reference>
<dbReference type="AlphaFoldDB" id="A0A1R4KHY9"/>
<protein>
    <submittedName>
        <fullName evidence="1">Uncharacterized protein</fullName>
    </submittedName>
</protein>